<accession>J9DJF3</accession>
<dbReference type="Proteomes" id="UP000003163">
    <property type="component" value="Unassembled WGS sequence"/>
</dbReference>
<gene>
    <name evidence="1" type="ORF">EDEG_02866</name>
</gene>
<dbReference type="EMBL" id="AFBI03000058">
    <property type="protein sequence ID" value="EJW02745.1"/>
    <property type="molecule type" value="Genomic_DNA"/>
</dbReference>
<dbReference type="AlphaFoldDB" id="J9DJF3"/>
<dbReference type="InParanoid" id="J9DJF3"/>
<dbReference type="VEuPathDB" id="MicrosporidiaDB:EDEG_02866"/>
<organism evidence="1 2">
    <name type="scientific">Edhazardia aedis (strain USNM 41457)</name>
    <name type="common">Microsporidian parasite</name>
    <dbReference type="NCBI Taxonomy" id="1003232"/>
    <lineage>
        <taxon>Eukaryota</taxon>
        <taxon>Fungi</taxon>
        <taxon>Fungi incertae sedis</taxon>
        <taxon>Microsporidia</taxon>
        <taxon>Edhazardia</taxon>
    </lineage>
</organism>
<dbReference type="HOGENOM" id="CLU_1525122_0_0_1"/>
<comment type="caution">
    <text evidence="1">The sequence shown here is derived from an EMBL/GenBank/DDBJ whole genome shotgun (WGS) entry which is preliminary data.</text>
</comment>
<sequence>MSYLLYKKDFSNAFSGCTLSSKLIVTHIGNCLRIYDSDFDLLAEKTFTDEVLQVSVVECLLKDVVNADDFHFFCDRIGANGDCLDNGSSDKKHEIENETCEKIADFHADKQVNKNNLNLSFNSGCNINFSCTLNTNCESFFNTPNYLQNEVCNANKAPENCVSDDFLCENKQKKLF</sequence>
<reference evidence="1 2" key="1">
    <citation type="submission" date="2011-08" db="EMBL/GenBank/DDBJ databases">
        <authorList>
            <person name="Liu Z.J."/>
            <person name="Shi F.L."/>
            <person name="Lu J.Q."/>
            <person name="Li M."/>
            <person name="Wang Z.L."/>
        </authorList>
    </citation>
    <scope>NUCLEOTIDE SEQUENCE [LARGE SCALE GENOMIC DNA]</scope>
    <source>
        <strain evidence="1 2">USNM 41457</strain>
    </source>
</reference>
<reference evidence="2" key="2">
    <citation type="submission" date="2015-07" db="EMBL/GenBank/DDBJ databases">
        <title>Contrasting host-pathogen interactions and genome evolution in two generalist and specialist microsporidian pathogens of mosquitoes.</title>
        <authorList>
            <consortium name="The Broad Institute Genomics Platform"/>
            <consortium name="The Broad Institute Genome Sequencing Center for Infectious Disease"/>
            <person name="Cuomo C.A."/>
            <person name="Sanscrainte N.D."/>
            <person name="Goldberg J.M."/>
            <person name="Heiman D."/>
            <person name="Young S."/>
            <person name="Zeng Q."/>
            <person name="Becnel J.J."/>
            <person name="Birren B.W."/>
        </authorList>
    </citation>
    <scope>NUCLEOTIDE SEQUENCE [LARGE SCALE GENOMIC DNA]</scope>
    <source>
        <strain evidence="2">USNM 41457</strain>
    </source>
</reference>
<name>J9DJF3_EDHAE</name>
<evidence type="ECO:0000313" key="1">
    <source>
        <dbReference type="EMBL" id="EJW02745.1"/>
    </source>
</evidence>
<protein>
    <submittedName>
        <fullName evidence="1">Uncharacterized protein</fullName>
    </submittedName>
</protein>
<evidence type="ECO:0000313" key="2">
    <source>
        <dbReference type="Proteomes" id="UP000003163"/>
    </source>
</evidence>
<keyword evidence="2" id="KW-1185">Reference proteome</keyword>
<proteinExistence type="predicted"/>